<dbReference type="InterPro" id="IPR001128">
    <property type="entry name" value="Cyt_P450"/>
</dbReference>
<dbReference type="PROSITE" id="PS00086">
    <property type="entry name" value="CYTOCHROME_P450"/>
    <property type="match status" value="1"/>
</dbReference>
<evidence type="ECO:0000256" key="22">
    <source>
        <dbReference type="ARBA" id="ARBA00058640"/>
    </source>
</evidence>
<dbReference type="EMBL" id="JYNV01000322">
    <property type="protein sequence ID" value="KZM18853.1"/>
    <property type="molecule type" value="Genomic_DNA"/>
</dbReference>
<dbReference type="GO" id="GO:0052878">
    <property type="term" value="F:linoleate 8R-lipoxygenase activity"/>
    <property type="evidence" value="ECO:0007669"/>
    <property type="project" value="UniProtKB-EC"/>
</dbReference>
<dbReference type="PANTHER" id="PTHR11903">
    <property type="entry name" value="PROSTAGLANDIN G/H SYNTHASE"/>
    <property type="match status" value="1"/>
</dbReference>
<dbReference type="Gene3D" id="1.10.640.10">
    <property type="entry name" value="Haem peroxidase domain superfamily, animal type"/>
    <property type="match status" value="1"/>
</dbReference>
<evidence type="ECO:0000313" key="27">
    <source>
        <dbReference type="Proteomes" id="UP000076837"/>
    </source>
</evidence>
<dbReference type="InterPro" id="IPR010255">
    <property type="entry name" value="Haem_peroxidase_sf"/>
</dbReference>
<evidence type="ECO:0000256" key="19">
    <source>
        <dbReference type="ARBA" id="ARBA00023160"/>
    </source>
</evidence>
<sequence length="1436" mass="160736">MSASPLTLVVRPRGRPIKGLPETVTVDSDAPASEILRKIATVSKYSIHRLRVTKGSDGSAVPNAAGITVHQTGLRNKSAVDVKDLGAQISWRTVFIIEYLGPLLIHPLMYLARPWIYGTNAPASQLQKLTLIMCVLHFAKREYETLFVHRFSSATMPASNIVKNSGYYWLLSGFNLAYWSYGPSSPTARPSNPPLTYLGVALFAIGEICNYRTHLTLKNLRRPGSTDRGIPQGLGFNLVTCPNYMFEAIAWIGVALVNWSLSTVIFIIVAVGQMGIWAWKKEKRYRKEFGDKYKRKSTSKARKPASLTPALQYQLRNMAAADAKAAWDAHVDTRTGKPLPKAAEPSELTKLRNALGNPFKRAAGIVGAAAAPVPDTGDGSKIAPEDDPTVLKKIADGLGDLSYLGVDNVKTLLEIQKDKMVGGYTDDKTYLMEGLIRTAAALPDDSKIRKTLTDSFVTQLWNDLEHPPQSYLGSKYQYRSADGSNNSLIHPQLGAAGTPYARTVKPSMMQTPARPDAGVVFDSIMTRKHAELHPNRISSMLFYIASIIIHDCFRTDHSDDYANSMTSSYLDLSPLYGSNQKEQDEMRTKKDGKIKPDCFSEGRLLFFPPGVGAILIMFNRFHNYVVENLATINELGRFTKPSEEAPKPNGDEKKDSDAKAAWDAAWIKYDNDLFQTGRLITCGLYVNIILIDYVRTILDLNRTDSNWQLNPRAEVKDLPMGVGNQVSAEFNLVYRWHSTVSDRDEKWTKELFDGIFGEDRDPKTITRDVFLDGLHKVYKNTDKDPSKRSFAGLKRNADGTLPDDDLVDILTSSVEDCANSFGPNRVPEVFRAIEVLGIEQARTWNLGSLNEFRKYFQLEPHRTFEDITSDKYVQQQLKHLYDHPDKVEIYPGIVVEDAKQPMAPGSGLTPPYTVSRAVLSDAVALVRGDRFYTHDYNPRTLTNWGYSLADSDTGVDNGCVFYKLFLRAFPNHFKSNSVYVHYPLTIPSAMEESLKDLRKNKIYDFSKPSTSSHPQLVKEYKVATEIMKNQNTFKVTWGDAIEYIMGAASKDFMLAGDGPKNALSREMVKKALYISDWDKEVRSYYTAKTRELLAEKSAKIADFNQVDIIRDVGNLAHVHFCAELFMLPLKTDERPHGIFTEAELYLLMSVVFALIFFDVDPAGSFPLHLKAHKATEILGNVITKNVEAIAHSGVLSRITQSIWPNDSALKSYGIHMIERLLKSGIEPKKLVWGHILGTASGMVSNQGQLFGQTIEYYLLGAGQKHWADIQKLAHDDSEAAFEKLQRYFLEGSRLAGETAIIRQAAKDTTVTDSGSTLNLKAGDKVFIHLRAASHDPTIFPNPDEVDLNRPMDSYIHFGYGSHQCLGLPMAKVTLTCMLKEVAKLKNLRPAKGDQGKVHKVEKKLSPDEKYPYHAYLTENWDMYFPFPCALKVCWDD</sequence>
<dbReference type="Pfam" id="PF00067">
    <property type="entry name" value="p450"/>
    <property type="match status" value="1"/>
</dbReference>
<name>A0A162W7T9_DIDRA</name>
<keyword evidence="10" id="KW-0256">Endoplasmic reticulum</keyword>
<dbReference type="InterPro" id="IPR034812">
    <property type="entry name" value="Ppo-like_N"/>
</dbReference>
<dbReference type="InterPro" id="IPR001104">
    <property type="entry name" value="3-oxo-5_a-steroid_4-DH_C"/>
</dbReference>
<keyword evidence="12" id="KW-0521">NADP</keyword>
<dbReference type="GO" id="GO:0102758">
    <property type="term" value="F:very-long-chain enoyl-CoA reductase activity"/>
    <property type="evidence" value="ECO:0007669"/>
    <property type="project" value="UniProtKB-EC"/>
</dbReference>
<dbReference type="GO" id="GO:0016853">
    <property type="term" value="F:isomerase activity"/>
    <property type="evidence" value="ECO:0007669"/>
    <property type="project" value="UniProtKB-KW"/>
</dbReference>
<feature type="binding site" description="axial binding residue" evidence="23">
    <location>
        <position position="737"/>
    </location>
    <ligand>
        <name>heme b</name>
        <dbReference type="ChEBI" id="CHEBI:60344"/>
    </ligand>
    <ligandPart>
        <name>Fe</name>
        <dbReference type="ChEBI" id="CHEBI:18248"/>
    </ligandPart>
</feature>
<keyword evidence="27" id="KW-1185">Reference proteome</keyword>
<evidence type="ECO:0000256" key="15">
    <source>
        <dbReference type="ARBA" id="ARBA00023002"/>
    </source>
</evidence>
<reference evidence="26 27" key="1">
    <citation type="journal article" date="2016" name="Sci. Rep.">
        <title>Draft genome sequencing and secretome analysis of fungal phytopathogen Ascochyta rabiei provides insight into the necrotrophic effector repertoire.</title>
        <authorList>
            <person name="Verma S."/>
            <person name="Gazara R.K."/>
            <person name="Nizam S."/>
            <person name="Parween S."/>
            <person name="Chattopadhyay D."/>
            <person name="Verma P.K."/>
        </authorList>
    </citation>
    <scope>NUCLEOTIDE SEQUENCE [LARGE SCALE GENOMIC DNA]</scope>
    <source>
        <strain evidence="26 27">ArDII</strain>
    </source>
</reference>
<dbReference type="GO" id="GO:0006979">
    <property type="term" value="P:response to oxidative stress"/>
    <property type="evidence" value="ECO:0007669"/>
    <property type="project" value="InterPro"/>
</dbReference>
<evidence type="ECO:0000256" key="6">
    <source>
        <dbReference type="ARBA" id="ARBA00022516"/>
    </source>
</evidence>
<dbReference type="InterPro" id="IPR019791">
    <property type="entry name" value="Haem_peroxidase_animal"/>
</dbReference>
<keyword evidence="13" id="KW-0223">Dioxygenase</keyword>
<evidence type="ECO:0000256" key="2">
    <source>
        <dbReference type="ARBA" id="ARBA00004477"/>
    </source>
</evidence>
<keyword evidence="9 23" id="KW-0479">Metal-binding</keyword>
<evidence type="ECO:0000256" key="14">
    <source>
        <dbReference type="ARBA" id="ARBA00022989"/>
    </source>
</evidence>
<evidence type="ECO:0000256" key="13">
    <source>
        <dbReference type="ARBA" id="ARBA00022964"/>
    </source>
</evidence>
<keyword evidence="23" id="KW-0349">Heme</keyword>
<keyword evidence="6" id="KW-0444">Lipid biosynthesis</keyword>
<comment type="function">
    <text evidence="22">Catalyzes the last of the four reactions of the long-chain fatty acids elongation cycle. This endoplasmic reticulum-bound enzymatic process, allows the addition of 2 carbons to the chain of long- and very long-chain fatty acids/VLCFAs per cycle. This enzyme reduces the trans-2,3-enoyl-CoA fatty acid intermediate to an acyl-CoA that can be further elongated by entering a new cycle of elongation. Thereby, it participates in the production of VLCFAs of different chain lengths that are involved in multiple biological processes as precursors of membrane lipids and lipid mediators.</text>
</comment>
<keyword evidence="17" id="KW-0443">Lipid metabolism</keyword>
<keyword evidence="16 23" id="KW-0408">Iron</keyword>
<dbReference type="GO" id="GO:0005789">
    <property type="term" value="C:endoplasmic reticulum membrane"/>
    <property type="evidence" value="ECO:0007669"/>
    <property type="project" value="UniProtKB-SubCell"/>
</dbReference>
<dbReference type="Gene3D" id="1.10.630.10">
    <property type="entry name" value="Cytochrome P450"/>
    <property type="match status" value="1"/>
</dbReference>
<dbReference type="GO" id="GO:0016705">
    <property type="term" value="F:oxidoreductase activity, acting on paired donors, with incorporation or reduction of molecular oxygen"/>
    <property type="evidence" value="ECO:0007669"/>
    <property type="project" value="InterPro"/>
</dbReference>
<evidence type="ECO:0000256" key="17">
    <source>
        <dbReference type="ARBA" id="ARBA00023098"/>
    </source>
</evidence>
<dbReference type="Proteomes" id="UP000076837">
    <property type="component" value="Unassembled WGS sequence"/>
</dbReference>
<feature type="transmembrane region" description="Helical" evidence="24">
    <location>
        <begin position="259"/>
        <end position="279"/>
    </location>
</feature>
<dbReference type="GO" id="GO:0020037">
    <property type="term" value="F:heme binding"/>
    <property type="evidence" value="ECO:0007669"/>
    <property type="project" value="InterPro"/>
</dbReference>
<comment type="catalytic activity">
    <reaction evidence="1">
        <text>(9Z,12Z)-octadecadienoate + O2 = (8R,9Z,12Z)-8-hydroperoxyoctadeca-9,12-dienoate</text>
        <dbReference type="Rhea" id="RHEA:25395"/>
        <dbReference type="ChEBI" id="CHEBI:15379"/>
        <dbReference type="ChEBI" id="CHEBI:30245"/>
        <dbReference type="ChEBI" id="CHEBI:58659"/>
        <dbReference type="EC" id="1.13.11.60"/>
    </reaction>
</comment>
<dbReference type="PROSITE" id="PS50244">
    <property type="entry name" value="S5A_REDUCTASE"/>
    <property type="match status" value="1"/>
</dbReference>
<keyword evidence="11" id="KW-0276">Fatty acid metabolism</keyword>
<dbReference type="Gene3D" id="1.20.120.1630">
    <property type="match status" value="1"/>
</dbReference>
<keyword evidence="18 24" id="KW-0472">Membrane</keyword>
<dbReference type="FunFam" id="1.20.120.1630:FF:000010">
    <property type="entry name" value="Steroid alpha reductase family protein"/>
    <property type="match status" value="1"/>
</dbReference>
<evidence type="ECO:0000256" key="7">
    <source>
        <dbReference type="ARBA" id="ARBA00022559"/>
    </source>
</evidence>
<comment type="similarity">
    <text evidence="4">Belongs to the steroid 5-alpha reductase family.</text>
</comment>
<organism evidence="26 27">
    <name type="scientific">Didymella rabiei</name>
    <name type="common">Chickpea ascochyta blight fungus</name>
    <name type="synonym">Mycosphaerella rabiei</name>
    <dbReference type="NCBI Taxonomy" id="5454"/>
    <lineage>
        <taxon>Eukaryota</taxon>
        <taxon>Fungi</taxon>
        <taxon>Dikarya</taxon>
        <taxon>Ascomycota</taxon>
        <taxon>Pezizomycotina</taxon>
        <taxon>Dothideomycetes</taxon>
        <taxon>Pleosporomycetidae</taxon>
        <taxon>Pleosporales</taxon>
        <taxon>Pleosporineae</taxon>
        <taxon>Didymellaceae</taxon>
        <taxon>Ascochyta</taxon>
    </lineage>
</organism>
<dbReference type="PRINTS" id="PR00457">
    <property type="entry name" value="ANPEROXIDASE"/>
</dbReference>
<dbReference type="CDD" id="cd09817">
    <property type="entry name" value="linoleate_diol_synthase_like"/>
    <property type="match status" value="1"/>
</dbReference>
<evidence type="ECO:0000256" key="11">
    <source>
        <dbReference type="ARBA" id="ARBA00022832"/>
    </source>
</evidence>
<dbReference type="CDD" id="cd20612">
    <property type="entry name" value="CYP_LDS-like_C"/>
    <property type="match status" value="1"/>
</dbReference>
<evidence type="ECO:0000256" key="12">
    <source>
        <dbReference type="ARBA" id="ARBA00022857"/>
    </source>
</evidence>
<evidence type="ECO:0000256" key="9">
    <source>
        <dbReference type="ARBA" id="ARBA00022723"/>
    </source>
</evidence>
<dbReference type="GO" id="GO:0004497">
    <property type="term" value="F:monooxygenase activity"/>
    <property type="evidence" value="ECO:0007669"/>
    <property type="project" value="InterPro"/>
</dbReference>
<evidence type="ECO:0000256" key="3">
    <source>
        <dbReference type="ARBA" id="ARBA00005194"/>
    </source>
</evidence>
<feature type="domain" description="3-oxo-5-alpha-steroid 4-dehydrogenase C-terminal" evidence="25">
    <location>
        <begin position="155"/>
        <end position="296"/>
    </location>
</feature>
<evidence type="ECO:0000256" key="4">
    <source>
        <dbReference type="ARBA" id="ARBA00007742"/>
    </source>
</evidence>
<evidence type="ECO:0000256" key="16">
    <source>
        <dbReference type="ARBA" id="ARBA00023004"/>
    </source>
</evidence>
<evidence type="ECO:0000256" key="21">
    <source>
        <dbReference type="ARBA" id="ARBA00051495"/>
    </source>
</evidence>
<comment type="subcellular location">
    <subcellularLocation>
        <location evidence="2">Endoplasmic reticulum membrane</location>
        <topology evidence="2">Multi-pass membrane protein</topology>
    </subcellularLocation>
</comment>
<dbReference type="InterPro" id="IPR050783">
    <property type="entry name" value="Oxylipin_biosynth_metab"/>
</dbReference>
<dbReference type="Pfam" id="PF03098">
    <property type="entry name" value="An_peroxidase"/>
    <property type="match status" value="2"/>
</dbReference>
<dbReference type="InterPro" id="IPR037120">
    <property type="entry name" value="Haem_peroxidase_sf_animal"/>
</dbReference>
<dbReference type="STRING" id="5454.A0A162W7T9"/>
<evidence type="ECO:0000256" key="24">
    <source>
        <dbReference type="SAM" id="Phobius"/>
    </source>
</evidence>
<evidence type="ECO:0000256" key="18">
    <source>
        <dbReference type="ARBA" id="ARBA00023136"/>
    </source>
</evidence>
<accession>A0A162W7T9</accession>
<dbReference type="InterPro" id="IPR017972">
    <property type="entry name" value="Cyt_P450_CS"/>
</dbReference>
<dbReference type="PROSITE" id="PS50292">
    <property type="entry name" value="PEROXIDASE_3"/>
    <property type="match status" value="1"/>
</dbReference>
<evidence type="ECO:0000256" key="20">
    <source>
        <dbReference type="ARBA" id="ARBA00023235"/>
    </source>
</evidence>
<evidence type="ECO:0000256" key="10">
    <source>
        <dbReference type="ARBA" id="ARBA00022824"/>
    </source>
</evidence>
<evidence type="ECO:0000256" key="1">
    <source>
        <dbReference type="ARBA" id="ARBA00000699"/>
    </source>
</evidence>
<dbReference type="SUPFAM" id="SSF48264">
    <property type="entry name" value="Cytochrome P450"/>
    <property type="match status" value="1"/>
</dbReference>
<keyword evidence="15" id="KW-0560">Oxidoreductase</keyword>
<gene>
    <name evidence="26" type="ORF">ST47_g10131</name>
</gene>
<dbReference type="SUPFAM" id="SSF48113">
    <property type="entry name" value="Heme-dependent peroxidases"/>
    <property type="match status" value="1"/>
</dbReference>
<keyword evidence="8 24" id="KW-0812">Transmembrane</keyword>
<evidence type="ECO:0000313" key="26">
    <source>
        <dbReference type="EMBL" id="KZM18853.1"/>
    </source>
</evidence>
<dbReference type="Pfam" id="PF02544">
    <property type="entry name" value="Steroid_dh"/>
    <property type="match status" value="1"/>
</dbReference>
<proteinExistence type="inferred from homology"/>
<evidence type="ECO:0000256" key="23">
    <source>
        <dbReference type="PIRSR" id="PIRSR619791-2"/>
    </source>
</evidence>
<dbReference type="GO" id="GO:0006633">
    <property type="term" value="P:fatty acid biosynthetic process"/>
    <property type="evidence" value="ECO:0007669"/>
    <property type="project" value="UniProtKB-KW"/>
</dbReference>
<comment type="subunit">
    <text evidence="5">Homotetramer.</text>
</comment>
<comment type="caution">
    <text evidence="26">The sequence shown here is derived from an EMBL/GenBank/DDBJ whole genome shotgun (WGS) entry which is preliminary data.</text>
</comment>
<protein>
    <submittedName>
        <fullName evidence="26">Heme binding</fullName>
    </submittedName>
</protein>
<keyword evidence="20" id="KW-0413">Isomerase</keyword>
<evidence type="ECO:0000256" key="5">
    <source>
        <dbReference type="ARBA" id="ARBA00011881"/>
    </source>
</evidence>
<keyword evidence="19" id="KW-0275">Fatty acid biosynthesis</keyword>
<evidence type="ECO:0000256" key="8">
    <source>
        <dbReference type="ARBA" id="ARBA00022692"/>
    </source>
</evidence>
<dbReference type="PANTHER" id="PTHR11903:SF13">
    <property type="entry name" value="LINOLEATE 10R-LIPOXYGENASE"/>
    <property type="match status" value="1"/>
</dbReference>
<comment type="pathway">
    <text evidence="3">Lipid metabolism; fatty acid biosynthesis.</text>
</comment>
<dbReference type="GO" id="GO:0005506">
    <property type="term" value="F:iron ion binding"/>
    <property type="evidence" value="ECO:0007669"/>
    <property type="project" value="InterPro"/>
</dbReference>
<dbReference type="GO" id="GO:0004601">
    <property type="term" value="F:peroxidase activity"/>
    <property type="evidence" value="ECO:0007669"/>
    <property type="project" value="UniProtKB-KW"/>
</dbReference>
<keyword evidence="7" id="KW-0575">Peroxidase</keyword>
<keyword evidence="14 24" id="KW-1133">Transmembrane helix</keyword>
<evidence type="ECO:0000259" key="25">
    <source>
        <dbReference type="Pfam" id="PF02544"/>
    </source>
</evidence>
<comment type="catalytic activity">
    <reaction evidence="21">
        <text>a very-long-chain 2,3-saturated fatty acyl-CoA + NADP(+) = a very-long-chain (2E)-enoyl-CoA + NADPH + H(+)</text>
        <dbReference type="Rhea" id="RHEA:14473"/>
        <dbReference type="ChEBI" id="CHEBI:15378"/>
        <dbReference type="ChEBI" id="CHEBI:57783"/>
        <dbReference type="ChEBI" id="CHEBI:58349"/>
        <dbReference type="ChEBI" id="CHEBI:83724"/>
        <dbReference type="ChEBI" id="CHEBI:83728"/>
        <dbReference type="EC" id="1.3.1.93"/>
    </reaction>
</comment>
<dbReference type="InterPro" id="IPR036396">
    <property type="entry name" value="Cyt_P450_sf"/>
</dbReference>